<gene>
    <name evidence="1" type="ORF">RBWH47_05251</name>
</gene>
<dbReference type="EMBL" id="AFAR01000023">
    <property type="protein sequence ID" value="EGF29523.1"/>
    <property type="molecule type" value="Genomic_DNA"/>
</dbReference>
<dbReference type="AlphaFoldDB" id="F2ALD6"/>
<dbReference type="Proteomes" id="UP000006222">
    <property type="component" value="Unassembled WGS sequence"/>
</dbReference>
<reference evidence="1 2" key="1">
    <citation type="journal article" date="2013" name="Mar. Genomics">
        <title>Expression of sulfatases in Rhodopirellula baltica and the diversity of sulfatases in the genus Rhodopirellula.</title>
        <authorList>
            <person name="Wegner C.E."/>
            <person name="Richter-Heitmann T."/>
            <person name="Klindworth A."/>
            <person name="Klockow C."/>
            <person name="Richter M."/>
            <person name="Achstetter T."/>
            <person name="Glockner F.O."/>
            <person name="Harder J."/>
        </authorList>
    </citation>
    <scope>NUCLEOTIDE SEQUENCE [LARGE SCALE GENOMIC DNA]</scope>
    <source>
        <strain evidence="1 2">WH47</strain>
    </source>
</reference>
<comment type="caution">
    <text evidence="1">The sequence shown here is derived from an EMBL/GenBank/DDBJ whole genome shotgun (WGS) entry which is preliminary data.</text>
</comment>
<accession>F2ALD6</accession>
<dbReference type="PATRIC" id="fig|991778.3.peg.493"/>
<organism evidence="1 2">
    <name type="scientific">Rhodopirellula baltica WH47</name>
    <dbReference type="NCBI Taxonomy" id="991778"/>
    <lineage>
        <taxon>Bacteria</taxon>
        <taxon>Pseudomonadati</taxon>
        <taxon>Planctomycetota</taxon>
        <taxon>Planctomycetia</taxon>
        <taxon>Pirellulales</taxon>
        <taxon>Pirellulaceae</taxon>
        <taxon>Rhodopirellula</taxon>
    </lineage>
</organism>
<proteinExistence type="predicted"/>
<evidence type="ECO:0000313" key="2">
    <source>
        <dbReference type="Proteomes" id="UP000006222"/>
    </source>
</evidence>
<protein>
    <submittedName>
        <fullName evidence="1">Uncharacterized protein</fullName>
    </submittedName>
</protein>
<name>F2ALD6_RHOBT</name>
<sequence length="48" mass="5698">MYGEPDLHLNAAEETDRPTKISLYFNTSWNIEHPVEVVVEDWVIQRVR</sequence>
<evidence type="ECO:0000313" key="1">
    <source>
        <dbReference type="EMBL" id="EGF29523.1"/>
    </source>
</evidence>